<dbReference type="VEuPathDB" id="VectorBase:BGLAX_036314"/>
<dbReference type="VEuPathDB" id="VectorBase:BGLB020131"/>
<name>A0A2C9KIT3_BIOGL</name>
<accession>A0A2C9KIT3</accession>
<proteinExistence type="predicted"/>
<sequence length="204" mass="23008">MNEHDWFNINRTQIMTDLSESKIVSLSGTSATLSSYVCNSDVVVIQGKVLERGVNEVFHGPLYIPRGQTSFDIAQDSELPILLVLQSGSDNEDEYKFGPHFGDWRKSVVDYDNVSEVTLSSGTSHEKPSYKNVEQYYHCSNCSVRISRSSISINSWSPGSETQVIYKMFLVVTVLFVFIRCPNFLKKVLHLICSSLCLCDNFVL</sequence>
<evidence type="ECO:0000313" key="2">
    <source>
        <dbReference type="Proteomes" id="UP000076420"/>
    </source>
</evidence>
<dbReference type="AlphaFoldDB" id="A0A2C9KIT3"/>
<protein>
    <submittedName>
        <fullName evidence="1">Uncharacterized protein</fullName>
    </submittedName>
</protein>
<dbReference type="EnsemblMetazoa" id="BGLB020131-RA">
    <property type="protein sequence ID" value="BGLB020131-PA"/>
    <property type="gene ID" value="BGLB020131"/>
</dbReference>
<organism evidence="1 2">
    <name type="scientific">Biomphalaria glabrata</name>
    <name type="common">Bloodfluke planorb</name>
    <name type="synonym">Freshwater snail</name>
    <dbReference type="NCBI Taxonomy" id="6526"/>
    <lineage>
        <taxon>Eukaryota</taxon>
        <taxon>Metazoa</taxon>
        <taxon>Spiralia</taxon>
        <taxon>Lophotrochozoa</taxon>
        <taxon>Mollusca</taxon>
        <taxon>Gastropoda</taxon>
        <taxon>Heterobranchia</taxon>
        <taxon>Euthyneura</taxon>
        <taxon>Panpulmonata</taxon>
        <taxon>Hygrophila</taxon>
        <taxon>Lymnaeoidea</taxon>
        <taxon>Planorbidae</taxon>
        <taxon>Biomphalaria</taxon>
    </lineage>
</organism>
<dbReference type="KEGG" id="bgt:106054529"/>
<evidence type="ECO:0000313" key="1">
    <source>
        <dbReference type="EnsemblMetazoa" id="BGLB020131-PA"/>
    </source>
</evidence>
<reference evidence="1" key="1">
    <citation type="submission" date="2020-05" db="UniProtKB">
        <authorList>
            <consortium name="EnsemblMetazoa"/>
        </authorList>
    </citation>
    <scope>IDENTIFICATION</scope>
    <source>
        <strain evidence="1">BB02</strain>
    </source>
</reference>
<gene>
    <name evidence="1" type="primary">106054529</name>
</gene>
<dbReference type="Proteomes" id="UP000076420">
    <property type="component" value="Unassembled WGS sequence"/>
</dbReference>